<dbReference type="EMBL" id="BPMK01000004">
    <property type="protein sequence ID" value="GIZ51079.1"/>
    <property type="molecule type" value="Genomic_DNA"/>
</dbReference>
<evidence type="ECO:0000256" key="2">
    <source>
        <dbReference type="ARBA" id="ARBA00023172"/>
    </source>
</evidence>
<evidence type="ECO:0000256" key="1">
    <source>
        <dbReference type="ARBA" id="ARBA00022908"/>
    </source>
</evidence>
<dbReference type="CDD" id="cd00796">
    <property type="entry name" value="INT_Rci_Hp1_C"/>
    <property type="match status" value="1"/>
</dbReference>
<feature type="domain" description="Tyr recombinase" evidence="3">
    <location>
        <begin position="187"/>
        <end position="371"/>
    </location>
</feature>
<dbReference type="PROSITE" id="PS51898">
    <property type="entry name" value="TYR_RECOMBINASE"/>
    <property type="match status" value="1"/>
</dbReference>
<evidence type="ECO:0000259" key="3">
    <source>
        <dbReference type="PROSITE" id="PS51898"/>
    </source>
</evidence>
<dbReference type="InterPro" id="IPR011010">
    <property type="entry name" value="DNA_brk_join_enz"/>
</dbReference>
<dbReference type="PANTHER" id="PTHR30349:SF94">
    <property type="entry name" value="INTEGRASE_RECOMBINASE HI_1414-RELATED"/>
    <property type="match status" value="1"/>
</dbReference>
<dbReference type="RefSeq" id="WP_220807255.1">
    <property type="nucleotide sequence ID" value="NZ_BPMK01000004.1"/>
</dbReference>
<reference evidence="4 5" key="1">
    <citation type="journal article" date="2022" name="Int. J. Syst. Evol. Microbiol.">
        <title>Noviherbaspirillum aridicola sp. nov., isolated from an arid soil in Pakistan.</title>
        <authorList>
            <person name="Khan I.U."/>
            <person name="Saqib M."/>
            <person name="Amin A."/>
            <person name="Hussain F."/>
            <person name="Li L."/>
            <person name="Liu Y.H."/>
            <person name="Fang B.Z."/>
            <person name="Ahmed I."/>
            <person name="Li W.J."/>
        </authorList>
    </citation>
    <scope>NUCLEOTIDE SEQUENCE [LARGE SCALE GENOMIC DNA]</scope>
    <source>
        <strain evidence="4 5">NCCP-691</strain>
    </source>
</reference>
<evidence type="ECO:0000313" key="4">
    <source>
        <dbReference type="EMBL" id="GIZ51079.1"/>
    </source>
</evidence>
<keyword evidence="5" id="KW-1185">Reference proteome</keyword>
<sequence length="392" mass="44973">MSVYVRTRGKNQYQLRVRHPLIPPNGEFYATFDDKQTAREYGDSLQATLDLGIVPTDLQLIAPAPKKGWSLARCIDEYLKTVDVKHSDYKLLATLRRQLGKATTADVSYSWAETWHQTMKREQNLTPGTIRKRHGALARCLDWVTNSHPEILATNPLRLFKRGYATYSKTDASVAIANGGTVKKDQERNRRLPEDEAKLLEAKLEADPELELLHHLGFEAALRMRECYTLSVNQIWLDRRTICLTENPNRDTRQVPMSEPIHRRLSEYLAANCEAIAARGGRLFSWWQGQTDDEELDKITAHVSGLYADAVAAVGLIDFHFHDLRHEATCRLYLLTNFTDVQIARITGHRDFRMLKRYASLRGSELADRMWGWSRQDPDIATAEWHGTDIRT</sequence>
<protein>
    <submittedName>
        <fullName evidence="4">Integrase</fullName>
    </submittedName>
</protein>
<dbReference type="Proteomes" id="UP000887222">
    <property type="component" value="Unassembled WGS sequence"/>
</dbReference>
<organism evidence="4 5">
    <name type="scientific">Noviherbaspirillum aridicola</name>
    <dbReference type="NCBI Taxonomy" id="2849687"/>
    <lineage>
        <taxon>Bacteria</taxon>
        <taxon>Pseudomonadati</taxon>
        <taxon>Pseudomonadota</taxon>
        <taxon>Betaproteobacteria</taxon>
        <taxon>Burkholderiales</taxon>
        <taxon>Oxalobacteraceae</taxon>
        <taxon>Noviherbaspirillum</taxon>
    </lineage>
</organism>
<comment type="caution">
    <text evidence="4">The sequence shown here is derived from an EMBL/GenBank/DDBJ whole genome shotgun (WGS) entry which is preliminary data.</text>
</comment>
<dbReference type="PANTHER" id="PTHR30349">
    <property type="entry name" value="PHAGE INTEGRASE-RELATED"/>
    <property type="match status" value="1"/>
</dbReference>
<keyword evidence="1" id="KW-0229">DNA integration</keyword>
<name>A0ABQ4Q2V1_9BURK</name>
<proteinExistence type="predicted"/>
<dbReference type="Gene3D" id="1.10.443.10">
    <property type="entry name" value="Intergrase catalytic core"/>
    <property type="match status" value="1"/>
</dbReference>
<accession>A0ABQ4Q2V1</accession>
<dbReference type="InterPro" id="IPR013762">
    <property type="entry name" value="Integrase-like_cat_sf"/>
</dbReference>
<dbReference type="InterPro" id="IPR002104">
    <property type="entry name" value="Integrase_catalytic"/>
</dbReference>
<dbReference type="InterPro" id="IPR050090">
    <property type="entry name" value="Tyrosine_recombinase_XerCD"/>
</dbReference>
<keyword evidence="2" id="KW-0233">DNA recombination</keyword>
<gene>
    <name evidence="4" type="primary">rci</name>
    <name evidence="4" type="ORF">NCCP691_10930</name>
</gene>
<dbReference type="Pfam" id="PF00589">
    <property type="entry name" value="Phage_integrase"/>
    <property type="match status" value="1"/>
</dbReference>
<dbReference type="SUPFAM" id="SSF56349">
    <property type="entry name" value="DNA breaking-rejoining enzymes"/>
    <property type="match status" value="1"/>
</dbReference>
<evidence type="ECO:0000313" key="5">
    <source>
        <dbReference type="Proteomes" id="UP000887222"/>
    </source>
</evidence>